<dbReference type="Proteomes" id="UP000828941">
    <property type="component" value="Chromosome 4"/>
</dbReference>
<protein>
    <submittedName>
        <fullName evidence="1">Uncharacterized protein</fullName>
    </submittedName>
</protein>
<comment type="caution">
    <text evidence="1">The sequence shown here is derived from an EMBL/GenBank/DDBJ whole genome shotgun (WGS) entry which is preliminary data.</text>
</comment>
<sequence length="322" mass="35112">MDALNFLKFWKHASMAAAASSTTVPNLEVEMDNGSDEEDSFFDLELSVDDPEEKTVSGSNVVETKQEGPRKIAVSETAPCVCSSEPISKRKILPIEPVSKPQSPIAMLKSAPSFRIFMPKKPKATAEKAESDIVAQKQQKKKEFKVFALKLNLDESCDSPSLSRVNSSASCRSKLQNLASENSKSEKFSKDILQKYLNLIRPLYVKLSKRNSEKVKFSEELMLSSASPSSPSVPSVSSQRREKQGNVSAGIRIVGKHLGKSRSASAATGVASPASRSDDTLLEQHDGIQSAILHCKRSLNSRDSSSTNLVRKSFEEENGGTV</sequence>
<keyword evidence="2" id="KW-1185">Reference proteome</keyword>
<accession>A0ACB9PGE0</accession>
<name>A0ACB9PGE0_BAUVA</name>
<dbReference type="EMBL" id="CM039429">
    <property type="protein sequence ID" value="KAI4347608.1"/>
    <property type="molecule type" value="Genomic_DNA"/>
</dbReference>
<reference evidence="1 2" key="1">
    <citation type="journal article" date="2022" name="DNA Res.">
        <title>Chromosomal-level genome assembly of the orchid tree Bauhinia variegata (Leguminosae; Cercidoideae) supports the allotetraploid origin hypothesis of Bauhinia.</title>
        <authorList>
            <person name="Zhong Y."/>
            <person name="Chen Y."/>
            <person name="Zheng D."/>
            <person name="Pang J."/>
            <person name="Liu Y."/>
            <person name="Luo S."/>
            <person name="Meng S."/>
            <person name="Qian L."/>
            <person name="Wei D."/>
            <person name="Dai S."/>
            <person name="Zhou R."/>
        </authorList>
    </citation>
    <scope>NUCLEOTIDE SEQUENCE [LARGE SCALE GENOMIC DNA]</scope>
    <source>
        <strain evidence="1">BV-YZ2020</strain>
    </source>
</reference>
<evidence type="ECO:0000313" key="2">
    <source>
        <dbReference type="Proteomes" id="UP000828941"/>
    </source>
</evidence>
<gene>
    <name evidence="1" type="ORF">L6164_008408</name>
</gene>
<evidence type="ECO:0000313" key="1">
    <source>
        <dbReference type="EMBL" id="KAI4347608.1"/>
    </source>
</evidence>
<organism evidence="1 2">
    <name type="scientific">Bauhinia variegata</name>
    <name type="common">Purple orchid tree</name>
    <name type="synonym">Phanera variegata</name>
    <dbReference type="NCBI Taxonomy" id="167791"/>
    <lineage>
        <taxon>Eukaryota</taxon>
        <taxon>Viridiplantae</taxon>
        <taxon>Streptophyta</taxon>
        <taxon>Embryophyta</taxon>
        <taxon>Tracheophyta</taxon>
        <taxon>Spermatophyta</taxon>
        <taxon>Magnoliopsida</taxon>
        <taxon>eudicotyledons</taxon>
        <taxon>Gunneridae</taxon>
        <taxon>Pentapetalae</taxon>
        <taxon>rosids</taxon>
        <taxon>fabids</taxon>
        <taxon>Fabales</taxon>
        <taxon>Fabaceae</taxon>
        <taxon>Cercidoideae</taxon>
        <taxon>Cercideae</taxon>
        <taxon>Bauhiniinae</taxon>
        <taxon>Bauhinia</taxon>
    </lineage>
</organism>
<proteinExistence type="predicted"/>